<dbReference type="EMBL" id="RBZY01000088">
    <property type="protein sequence ID" value="RWR15744.1"/>
    <property type="molecule type" value="Genomic_DNA"/>
</dbReference>
<sequence length="110" mass="12290">MGNLYYSNSDAIIDDRLLHYIQVIAATKLRRGENFTLTLTQRANPEPRITIWMNPNIPLRFTYTTPEATPLVGAYLQQLAAQANSTSGLIIDLDHWTEPAPAQQAHAAAR</sequence>
<dbReference type="Proteomes" id="UP000285970">
    <property type="component" value="Unassembled WGS sequence"/>
</dbReference>
<proteinExistence type="predicted"/>
<dbReference type="Pfam" id="PF25355">
    <property type="entry name" value="DUF7882"/>
    <property type="match status" value="1"/>
</dbReference>
<evidence type="ECO:0000313" key="2">
    <source>
        <dbReference type="EMBL" id="RWR15744.1"/>
    </source>
</evidence>
<evidence type="ECO:0000313" key="3">
    <source>
        <dbReference type="Proteomes" id="UP000285970"/>
    </source>
</evidence>
<protein>
    <recommendedName>
        <fullName evidence="1">DUF7882 domain-containing protein</fullName>
    </recommendedName>
</protein>
<dbReference type="AlphaFoldDB" id="A0A3S3P1A4"/>
<gene>
    <name evidence="2" type="ORF">D8Y23_15580</name>
</gene>
<dbReference type="InterPro" id="IPR057204">
    <property type="entry name" value="DUF7882"/>
</dbReference>
<accession>A0A3S3P1A4</accession>
<evidence type="ECO:0000259" key="1">
    <source>
        <dbReference type="Pfam" id="PF25355"/>
    </source>
</evidence>
<dbReference type="OrthoDB" id="5117680at2"/>
<comment type="caution">
    <text evidence="2">The sequence shown here is derived from an EMBL/GenBank/DDBJ whole genome shotgun (WGS) entry which is preliminary data.</text>
</comment>
<feature type="domain" description="DUF7882" evidence="1">
    <location>
        <begin position="1"/>
        <end position="91"/>
    </location>
</feature>
<organism evidence="2 3">
    <name type="scientific">Microbacterium enclense</name>
    <dbReference type="NCBI Taxonomy" id="993073"/>
    <lineage>
        <taxon>Bacteria</taxon>
        <taxon>Bacillati</taxon>
        <taxon>Actinomycetota</taxon>
        <taxon>Actinomycetes</taxon>
        <taxon>Micrococcales</taxon>
        <taxon>Microbacteriaceae</taxon>
        <taxon>Microbacterium</taxon>
    </lineage>
</organism>
<reference evidence="2 3" key="1">
    <citation type="journal article" date="2018" name="Front. Microbiol.">
        <title>Novel Insights Into Bacterial Dimethylsulfoniopropionate Catabolism in the East China Sea.</title>
        <authorList>
            <person name="Liu J."/>
            <person name="Liu J."/>
            <person name="Zhang S.H."/>
            <person name="Liang J."/>
            <person name="Lin H."/>
            <person name="Song D."/>
            <person name="Yang G.P."/>
            <person name="Todd J.D."/>
            <person name="Zhang X.H."/>
        </authorList>
    </citation>
    <scope>NUCLEOTIDE SEQUENCE [LARGE SCALE GENOMIC DNA]</scope>
    <source>
        <strain evidence="2 3">ZYFD042</strain>
    </source>
</reference>
<name>A0A3S3P1A4_9MICO</name>
<dbReference type="RefSeq" id="WP_108319511.1">
    <property type="nucleotide sequence ID" value="NZ_CBDRLV010000010.1"/>
</dbReference>